<evidence type="ECO:0000313" key="1">
    <source>
        <dbReference type="EMBL" id="MBB5222548.1"/>
    </source>
</evidence>
<dbReference type="GO" id="GO:0004252">
    <property type="term" value="F:serine-type endopeptidase activity"/>
    <property type="evidence" value="ECO:0007669"/>
    <property type="project" value="InterPro"/>
</dbReference>
<dbReference type="Pfam" id="PF13365">
    <property type="entry name" value="Trypsin_2"/>
    <property type="match status" value="1"/>
</dbReference>
<dbReference type="InterPro" id="IPR009003">
    <property type="entry name" value="Peptidase_S1_PA"/>
</dbReference>
<protein>
    <submittedName>
        <fullName evidence="1">S1-C subfamily serine protease</fullName>
    </submittedName>
</protein>
<dbReference type="InterPro" id="IPR001940">
    <property type="entry name" value="Peptidase_S1C"/>
</dbReference>
<name>A0A840SQ39_9RHOB</name>
<keyword evidence="1" id="KW-0645">Protease</keyword>
<evidence type="ECO:0000313" key="2">
    <source>
        <dbReference type="Proteomes" id="UP000549457"/>
    </source>
</evidence>
<dbReference type="SUPFAM" id="SSF50494">
    <property type="entry name" value="Trypsin-like serine proteases"/>
    <property type="match status" value="1"/>
</dbReference>
<dbReference type="GO" id="GO:0006508">
    <property type="term" value="P:proteolysis"/>
    <property type="evidence" value="ECO:0007669"/>
    <property type="project" value="UniProtKB-KW"/>
</dbReference>
<proteinExistence type="predicted"/>
<keyword evidence="1" id="KW-0378">Hydrolase</keyword>
<dbReference type="PANTHER" id="PTHR43019">
    <property type="entry name" value="SERINE ENDOPROTEASE DEGS"/>
    <property type="match status" value="1"/>
</dbReference>
<accession>A0A840SQ39</accession>
<dbReference type="AlphaFoldDB" id="A0A840SQ39"/>
<reference evidence="1 2" key="1">
    <citation type="submission" date="2020-08" db="EMBL/GenBank/DDBJ databases">
        <title>Genomic Encyclopedia of Type Strains, Phase IV (KMG-IV): sequencing the most valuable type-strain genomes for metagenomic binning, comparative biology and taxonomic classification.</title>
        <authorList>
            <person name="Goeker M."/>
        </authorList>
    </citation>
    <scope>NUCLEOTIDE SEQUENCE [LARGE SCALE GENOMIC DNA]</scope>
    <source>
        <strain evidence="1 2">DSM 101730</strain>
    </source>
</reference>
<keyword evidence="2" id="KW-1185">Reference proteome</keyword>
<dbReference type="EMBL" id="JACHFM010000002">
    <property type="protein sequence ID" value="MBB5222548.1"/>
    <property type="molecule type" value="Genomic_DNA"/>
</dbReference>
<dbReference type="InterPro" id="IPR043504">
    <property type="entry name" value="Peptidase_S1_PA_chymotrypsin"/>
</dbReference>
<sequence>MGTGRVTGRARRAGLGQWVGVLSLMLMPTLAIPAAGLRADDTRAAGAVRPLDMHAVVLNGSVVGSGFVITDGVAVTNRHVLKGLRPGARVQLLASGVTHGVAVATVLALSPRMDLAVLGVRPGFLPVVPDARAPALPGGTVVAAGVDARDGPGGPRYAAPGEIIDAAAEIAAFGPGLIVRLPLGRPGFSGGPLFDAEGRLVGMVTALRSGGGAVAPAAASGRTAAGAETEAYALDAGAVRAEVARLLGAFRGWR</sequence>
<gene>
    <name evidence="1" type="ORF">HNP73_002484</name>
</gene>
<dbReference type="Proteomes" id="UP000549457">
    <property type="component" value="Unassembled WGS sequence"/>
</dbReference>
<comment type="caution">
    <text evidence="1">The sequence shown here is derived from an EMBL/GenBank/DDBJ whole genome shotgun (WGS) entry which is preliminary data.</text>
</comment>
<dbReference type="Gene3D" id="2.40.10.10">
    <property type="entry name" value="Trypsin-like serine proteases"/>
    <property type="match status" value="2"/>
</dbReference>
<dbReference type="PANTHER" id="PTHR43019:SF23">
    <property type="entry name" value="PROTEASE DO-LIKE 5, CHLOROPLASTIC"/>
    <property type="match status" value="1"/>
</dbReference>
<dbReference type="RefSeq" id="WP_184149540.1">
    <property type="nucleotide sequence ID" value="NZ_JACHFM010000002.1"/>
</dbReference>
<dbReference type="PRINTS" id="PR00834">
    <property type="entry name" value="PROTEASES2C"/>
</dbReference>
<organism evidence="1 2">
    <name type="scientific">Amaricoccus macauensis</name>
    <dbReference type="NCBI Taxonomy" id="57001"/>
    <lineage>
        <taxon>Bacteria</taxon>
        <taxon>Pseudomonadati</taxon>
        <taxon>Pseudomonadota</taxon>
        <taxon>Alphaproteobacteria</taxon>
        <taxon>Rhodobacterales</taxon>
        <taxon>Paracoccaceae</taxon>
        <taxon>Amaricoccus</taxon>
    </lineage>
</organism>